<dbReference type="EMBL" id="FQUU01000011">
    <property type="protein sequence ID" value="SHF45806.1"/>
    <property type="molecule type" value="Genomic_DNA"/>
</dbReference>
<keyword evidence="3" id="KW-1185">Reference proteome</keyword>
<keyword evidence="1" id="KW-0812">Transmembrane</keyword>
<proteinExistence type="predicted"/>
<protein>
    <recommendedName>
        <fullName evidence="4">Tetratricopeptide repeat-containing protein</fullName>
    </recommendedName>
</protein>
<evidence type="ECO:0000313" key="2">
    <source>
        <dbReference type="EMBL" id="SHF45806.1"/>
    </source>
</evidence>
<dbReference type="Proteomes" id="UP000184048">
    <property type="component" value="Unassembled WGS sequence"/>
</dbReference>
<dbReference type="AlphaFoldDB" id="A0A1M5BTR3"/>
<name>A0A1M5BTR3_9BACT</name>
<dbReference type="InterPro" id="IPR011990">
    <property type="entry name" value="TPR-like_helical_dom_sf"/>
</dbReference>
<evidence type="ECO:0008006" key="4">
    <source>
        <dbReference type="Google" id="ProtNLM"/>
    </source>
</evidence>
<evidence type="ECO:0000313" key="3">
    <source>
        <dbReference type="Proteomes" id="UP000184048"/>
    </source>
</evidence>
<accession>A0A1M5BTR3</accession>
<dbReference type="OrthoDB" id="669426at2"/>
<keyword evidence="1" id="KW-0472">Membrane</keyword>
<keyword evidence="1" id="KW-1133">Transmembrane helix</keyword>
<gene>
    <name evidence="2" type="ORF">SAMN02745131_02672</name>
</gene>
<organism evidence="2 3">
    <name type="scientific">Flavisolibacter ginsengisoli DSM 18119</name>
    <dbReference type="NCBI Taxonomy" id="1121884"/>
    <lineage>
        <taxon>Bacteria</taxon>
        <taxon>Pseudomonadati</taxon>
        <taxon>Bacteroidota</taxon>
        <taxon>Chitinophagia</taxon>
        <taxon>Chitinophagales</taxon>
        <taxon>Chitinophagaceae</taxon>
        <taxon>Flavisolibacter</taxon>
    </lineage>
</organism>
<dbReference type="STRING" id="1121884.SAMN02745131_02672"/>
<dbReference type="Gene3D" id="1.25.40.10">
    <property type="entry name" value="Tetratricopeptide repeat domain"/>
    <property type="match status" value="1"/>
</dbReference>
<evidence type="ECO:0000256" key="1">
    <source>
        <dbReference type="SAM" id="Phobius"/>
    </source>
</evidence>
<reference evidence="2 3" key="1">
    <citation type="submission" date="2016-11" db="EMBL/GenBank/DDBJ databases">
        <authorList>
            <person name="Jaros S."/>
            <person name="Januszkiewicz K."/>
            <person name="Wedrychowicz H."/>
        </authorList>
    </citation>
    <scope>NUCLEOTIDE SEQUENCE [LARGE SCALE GENOMIC DNA]</scope>
    <source>
        <strain evidence="2 3">DSM 18119</strain>
    </source>
</reference>
<dbReference type="RefSeq" id="WP_072835841.1">
    <property type="nucleotide sequence ID" value="NZ_FQUU01000011.1"/>
</dbReference>
<sequence length="247" mass="27721">MDESLHNNQTIINYLDGLMNPEEQAAFEKQMTQDPALKEQVESLRVAVEAVRQSATRERVSTIHQEMMKELKTQQSPAKVTGISRVLRYTIGAAAAVLILFIGIQTFRYLSNTPGKLYNETFVDYSLSSVRGAGDNASLVENDYRTQAYNDVIKDASKAGLSQKDSFLVAISYLKTGNLPTAITWLEQVNASSPFAKDAQFYLSLAYLKNKNYSEALGMMRIIRNDANHPYHENISGELVEKVRKLQ</sequence>
<dbReference type="SUPFAM" id="SSF48452">
    <property type="entry name" value="TPR-like"/>
    <property type="match status" value="1"/>
</dbReference>
<dbReference type="Pfam" id="PF13512">
    <property type="entry name" value="TPR_18"/>
    <property type="match status" value="1"/>
</dbReference>
<feature type="transmembrane region" description="Helical" evidence="1">
    <location>
        <begin position="86"/>
        <end position="104"/>
    </location>
</feature>